<proteinExistence type="predicted"/>
<evidence type="ECO:0000313" key="4">
    <source>
        <dbReference type="EMBL" id="SDK61257.1"/>
    </source>
</evidence>
<reference evidence="5" key="1">
    <citation type="submission" date="2016-10" db="EMBL/GenBank/DDBJ databases">
        <authorList>
            <person name="Varghese N."/>
            <person name="Submissions S."/>
        </authorList>
    </citation>
    <scope>NUCLEOTIDE SEQUENCE [LARGE SCALE GENOMIC DNA]</scope>
    <source>
        <strain evidence="5">CGMCC 1.8895</strain>
    </source>
</reference>
<dbReference type="OrthoDB" id="108903at2"/>
<keyword evidence="2" id="KW-0720">Serine protease</keyword>
<dbReference type="InterPro" id="IPR029058">
    <property type="entry name" value="AB_hydrolase_fold"/>
</dbReference>
<dbReference type="GO" id="GO:0006508">
    <property type="term" value="P:proteolysis"/>
    <property type="evidence" value="ECO:0007669"/>
    <property type="project" value="InterPro"/>
</dbReference>
<evidence type="ECO:0000259" key="3">
    <source>
        <dbReference type="Pfam" id="PF00326"/>
    </source>
</evidence>
<protein>
    <submittedName>
        <fullName evidence="4">Dipeptidyl aminopeptidase/acylaminoacyl peptidase</fullName>
    </submittedName>
</protein>
<dbReference type="Gene3D" id="2.120.10.30">
    <property type="entry name" value="TolB, C-terminal domain"/>
    <property type="match status" value="1"/>
</dbReference>
<evidence type="ECO:0000313" key="5">
    <source>
        <dbReference type="Proteomes" id="UP000199008"/>
    </source>
</evidence>
<name>A0A1G9DBR2_9BACL</name>
<dbReference type="SUPFAM" id="SSF53474">
    <property type="entry name" value="alpha/beta-Hydrolases"/>
    <property type="match status" value="1"/>
</dbReference>
<sequence length="593" mass="67998">MEFQKTTVEQYFTPYSIGDFSISADEKQLLFSSNMNGKVNIYGMDLPNYYPYQFSGKDESMSFIQAAPNGEYVLAGFDKDGNENHKIYVIPPGGGIPEQLIDAEDKDKFMFSKLSKDGSRLYYTSSKGNDSYLNSYVYDIDKKEETLLHEGEGGPTHLVDVSQDENNSVYITVYANTYIIGFIKTEAGIEYLTPDVDKVHTVGSITFVKDDEAWFVTNYDSDYSYLAKYDLTTKSFEKVLDFEKESLMMIKFNRYTNMMYLLTQKGVVEKLYYYDLNHDQLEPITAPVTSFSVIRTVRSGALYIKGASATVPTNIFKYENESWEQITKNKVLGVIPKDMVEPETITYKSFDDLEIEALLFRAKPENANGYTIFWPHGGPQYNESKSFRAMFQIFLNRGYNIFCPNFRGSTGYGSEFVKMVEGDWGHGPRLDNVEGIKWLFEQGISSPEKLFLVGGSYGGYMALLLHGRHPEYFRAVMDIFGVSDLFTFYNSVPEHWKPLMKQWVGDPVEDKERFETDSPVTYLDTMTRPMLVIQGAHDPRVVKEESDQIVAKLRDAGREVEYIVLDDEGHGFSKKENEILVYKSMLEFLNKHQ</sequence>
<dbReference type="PANTHER" id="PTHR42776">
    <property type="entry name" value="SERINE PEPTIDASE S9 FAMILY MEMBER"/>
    <property type="match status" value="1"/>
</dbReference>
<dbReference type="SUPFAM" id="SSF82171">
    <property type="entry name" value="DPP6 N-terminal domain-like"/>
    <property type="match status" value="1"/>
</dbReference>
<dbReference type="Proteomes" id="UP000199008">
    <property type="component" value="Unassembled WGS sequence"/>
</dbReference>
<dbReference type="Pfam" id="PF00326">
    <property type="entry name" value="Peptidase_S9"/>
    <property type="match status" value="1"/>
</dbReference>
<organism evidence="4 5">
    <name type="scientific">Lacicoccus qingdaonensis</name>
    <dbReference type="NCBI Taxonomy" id="576118"/>
    <lineage>
        <taxon>Bacteria</taxon>
        <taxon>Bacillati</taxon>
        <taxon>Bacillota</taxon>
        <taxon>Bacilli</taxon>
        <taxon>Bacillales</taxon>
        <taxon>Salinicoccaceae</taxon>
        <taxon>Lacicoccus</taxon>
    </lineage>
</organism>
<evidence type="ECO:0000256" key="1">
    <source>
        <dbReference type="ARBA" id="ARBA00022801"/>
    </source>
</evidence>
<dbReference type="InterPro" id="IPR011659">
    <property type="entry name" value="WD40"/>
</dbReference>
<keyword evidence="4" id="KW-0645">Protease</keyword>
<dbReference type="EMBL" id="FNFY01000005">
    <property type="protein sequence ID" value="SDK61257.1"/>
    <property type="molecule type" value="Genomic_DNA"/>
</dbReference>
<gene>
    <name evidence="4" type="ORF">SAMN05216216_105124</name>
</gene>
<dbReference type="GO" id="GO:0004252">
    <property type="term" value="F:serine-type endopeptidase activity"/>
    <property type="evidence" value="ECO:0007669"/>
    <property type="project" value="TreeGrafter"/>
</dbReference>
<dbReference type="InterPro" id="IPR001375">
    <property type="entry name" value="Peptidase_S9_cat"/>
</dbReference>
<accession>A0A1G9DBR2</accession>
<keyword evidence="1" id="KW-0378">Hydrolase</keyword>
<keyword evidence="5" id="KW-1185">Reference proteome</keyword>
<dbReference type="InterPro" id="IPR011042">
    <property type="entry name" value="6-blade_b-propeller_TolB-like"/>
</dbReference>
<dbReference type="Gene3D" id="3.40.50.1820">
    <property type="entry name" value="alpha/beta hydrolase"/>
    <property type="match status" value="1"/>
</dbReference>
<dbReference type="AlphaFoldDB" id="A0A1G9DBR2"/>
<keyword evidence="4" id="KW-0031">Aminopeptidase</keyword>
<dbReference type="Pfam" id="PF07676">
    <property type="entry name" value="PD40"/>
    <property type="match status" value="2"/>
</dbReference>
<dbReference type="PANTHER" id="PTHR42776:SF27">
    <property type="entry name" value="DIPEPTIDYL PEPTIDASE FAMILY MEMBER 6"/>
    <property type="match status" value="1"/>
</dbReference>
<dbReference type="RefSeq" id="WP_092985272.1">
    <property type="nucleotide sequence ID" value="NZ_FNFY01000005.1"/>
</dbReference>
<dbReference type="STRING" id="576118.SAMN05216216_105124"/>
<evidence type="ECO:0000256" key="2">
    <source>
        <dbReference type="ARBA" id="ARBA00022825"/>
    </source>
</evidence>
<dbReference type="GO" id="GO:0004177">
    <property type="term" value="F:aminopeptidase activity"/>
    <property type="evidence" value="ECO:0007669"/>
    <property type="project" value="UniProtKB-KW"/>
</dbReference>
<feature type="domain" description="Peptidase S9 prolyl oligopeptidase catalytic" evidence="3">
    <location>
        <begin position="386"/>
        <end position="592"/>
    </location>
</feature>